<keyword evidence="3" id="KW-1185">Reference proteome</keyword>
<dbReference type="Pfam" id="PF04230">
    <property type="entry name" value="PS_pyruv_trans"/>
    <property type="match status" value="1"/>
</dbReference>
<proteinExistence type="predicted"/>
<dbReference type="EMBL" id="CP134146">
    <property type="protein sequence ID" value="WNC67918.1"/>
    <property type="molecule type" value="Genomic_DNA"/>
</dbReference>
<sequence length="299" mass="34105">MKLEYCRLTPPNFGDELNAWLWPKLVPELLEQDDNSYLIGIGTIFSKRCDHLPIDSKKIVFSSGTGYSENTDIDENWDIIGVRGELTAKAYNLSDEKILCDGAYLLRKVSLPKIEPHNRTGFMPHYSSLDMVNWQDVCEKVGLEFISPYWPVDTVLSKMQGCKNIITEAMHGAIVADVLRVPWCAVSFGPKFLPSKWQDWGTALNIVPKIQAIPFVINQKISKGRVVEWKIKRILSKMSLGKKKWQSIPKFKNNINDLIHGLQNVKVQNTYQLSSDESISNVDSKLDHALEYLKSTYKK</sequence>
<reference evidence="3" key="1">
    <citation type="submission" date="2023-09" db="EMBL/GenBank/DDBJ databases">
        <authorList>
            <person name="Li S."/>
            <person name="Li X."/>
            <person name="Zhang C."/>
            <person name="Zhao Z."/>
        </authorList>
    </citation>
    <scope>NUCLEOTIDE SEQUENCE [LARGE SCALE GENOMIC DNA]</scope>
    <source>
        <strain evidence="3">SQ345</strain>
    </source>
</reference>
<dbReference type="InterPro" id="IPR007345">
    <property type="entry name" value="Polysacch_pyruvyl_Trfase"/>
</dbReference>
<gene>
    <name evidence="2" type="ORF">RI845_15495</name>
</gene>
<dbReference type="GO" id="GO:0016740">
    <property type="term" value="F:transferase activity"/>
    <property type="evidence" value="ECO:0007669"/>
    <property type="project" value="UniProtKB-KW"/>
</dbReference>
<organism evidence="2 3">
    <name type="scientific">Thalassotalea nanhaiensis</name>
    <dbReference type="NCBI Taxonomy" id="3065648"/>
    <lineage>
        <taxon>Bacteria</taxon>
        <taxon>Pseudomonadati</taxon>
        <taxon>Pseudomonadota</taxon>
        <taxon>Gammaproteobacteria</taxon>
        <taxon>Alteromonadales</taxon>
        <taxon>Colwelliaceae</taxon>
        <taxon>Thalassotalea</taxon>
    </lineage>
</organism>
<evidence type="ECO:0000313" key="3">
    <source>
        <dbReference type="Proteomes" id="UP001248581"/>
    </source>
</evidence>
<dbReference type="Proteomes" id="UP001248581">
    <property type="component" value="Chromosome"/>
</dbReference>
<dbReference type="RefSeq" id="WP_348387077.1">
    <property type="nucleotide sequence ID" value="NZ_CP134146.1"/>
</dbReference>
<evidence type="ECO:0000259" key="1">
    <source>
        <dbReference type="Pfam" id="PF04230"/>
    </source>
</evidence>
<feature type="domain" description="Polysaccharide pyruvyl transferase" evidence="1">
    <location>
        <begin position="48"/>
        <end position="187"/>
    </location>
</feature>
<keyword evidence="2" id="KW-0808">Transferase</keyword>
<name>A0ABY9TI77_9GAMM</name>
<evidence type="ECO:0000313" key="2">
    <source>
        <dbReference type="EMBL" id="WNC67918.1"/>
    </source>
</evidence>
<accession>A0ABY9TI77</accession>
<protein>
    <submittedName>
        <fullName evidence="2">Polysaccharide pyruvyl transferase family protein</fullName>
    </submittedName>
</protein>